<comment type="caution">
    <text evidence="2">The sequence shown here is derived from an EMBL/GenBank/DDBJ whole genome shotgun (WGS) entry which is preliminary data.</text>
</comment>
<dbReference type="PANTHER" id="PTHR18964">
    <property type="entry name" value="ROK (REPRESSOR, ORF, KINASE) FAMILY"/>
    <property type="match status" value="1"/>
</dbReference>
<keyword evidence="3" id="KW-1185">Reference proteome</keyword>
<dbReference type="InterPro" id="IPR049874">
    <property type="entry name" value="ROK_cs"/>
</dbReference>
<evidence type="ECO:0000256" key="1">
    <source>
        <dbReference type="ARBA" id="ARBA00006479"/>
    </source>
</evidence>
<sequence>MSGSVGVHALVRRAHEERVLAILRERGGLSRAQISARSGLSRTTLSEITGELLARGAIVVVNTDAQLRAGSGRPAELLALDPRSGQFLGVDLGHTRARVAVADAAHEIIASGVEEYPPGSSWPWRLAAGVDLVDRIAREQGINLAALQGIGVGVAGPYPAGGSRADVLAAFASRFSAPVIVDNNTRFAALAEASDLGEPGGAVDAGDVLYVRLADGIGGGLVVGGRLVSGASGAAGEFGHVKVDPAGGVCRCGKRGCLETVAALRPALAAAGVRDLAELAARREEPRVRAAMDRVADALGRVLADAALILNPGQIVIGGPLPHAVPAIVARAGAVIAAELISVGAGPLIRAARLGDDDGARGAITACFRQSPLLADYPGAAFPAPASRTAVPVPRTPGSSS</sequence>
<proteinExistence type="inferred from homology"/>
<evidence type="ECO:0000313" key="2">
    <source>
        <dbReference type="EMBL" id="MBU2667502.1"/>
    </source>
</evidence>
<protein>
    <submittedName>
        <fullName evidence="2">ROK family protein</fullName>
    </submittedName>
</protein>
<dbReference type="PANTHER" id="PTHR18964:SF149">
    <property type="entry name" value="BIFUNCTIONAL UDP-N-ACETYLGLUCOSAMINE 2-EPIMERASE_N-ACETYLMANNOSAMINE KINASE"/>
    <property type="match status" value="1"/>
</dbReference>
<dbReference type="InterPro" id="IPR036388">
    <property type="entry name" value="WH-like_DNA-bd_sf"/>
</dbReference>
<accession>A0ABS5YVM4</accession>
<organism evidence="2 3">
    <name type="scientific">Paractinoplanes bogorensis</name>
    <dbReference type="NCBI Taxonomy" id="1610840"/>
    <lineage>
        <taxon>Bacteria</taxon>
        <taxon>Bacillati</taxon>
        <taxon>Actinomycetota</taxon>
        <taxon>Actinomycetes</taxon>
        <taxon>Micromonosporales</taxon>
        <taxon>Micromonosporaceae</taxon>
        <taxon>Paractinoplanes</taxon>
    </lineage>
</organism>
<dbReference type="Pfam" id="PF00480">
    <property type="entry name" value="ROK"/>
    <property type="match status" value="1"/>
</dbReference>
<dbReference type="SUPFAM" id="SSF53067">
    <property type="entry name" value="Actin-like ATPase domain"/>
    <property type="match status" value="1"/>
</dbReference>
<dbReference type="Proteomes" id="UP001519654">
    <property type="component" value="Unassembled WGS sequence"/>
</dbReference>
<dbReference type="InterPro" id="IPR000600">
    <property type="entry name" value="ROK"/>
</dbReference>
<evidence type="ECO:0000313" key="3">
    <source>
        <dbReference type="Proteomes" id="UP001519654"/>
    </source>
</evidence>
<comment type="similarity">
    <text evidence="1">Belongs to the ROK (NagC/XylR) family.</text>
</comment>
<dbReference type="InterPro" id="IPR036390">
    <property type="entry name" value="WH_DNA-bd_sf"/>
</dbReference>
<dbReference type="PROSITE" id="PS01125">
    <property type="entry name" value="ROK"/>
    <property type="match status" value="1"/>
</dbReference>
<dbReference type="Gene3D" id="3.30.420.40">
    <property type="match status" value="2"/>
</dbReference>
<dbReference type="SUPFAM" id="SSF46785">
    <property type="entry name" value="Winged helix' DNA-binding domain"/>
    <property type="match status" value="1"/>
</dbReference>
<dbReference type="Gene3D" id="1.10.10.10">
    <property type="entry name" value="Winged helix-like DNA-binding domain superfamily/Winged helix DNA-binding domain"/>
    <property type="match status" value="1"/>
</dbReference>
<dbReference type="RefSeq" id="WP_215791759.1">
    <property type="nucleotide sequence ID" value="NZ_JAHKKG010000009.1"/>
</dbReference>
<gene>
    <name evidence="2" type="ORF">KOI35_28715</name>
</gene>
<dbReference type="Pfam" id="PF13412">
    <property type="entry name" value="HTH_24"/>
    <property type="match status" value="1"/>
</dbReference>
<name>A0ABS5YVM4_9ACTN</name>
<dbReference type="EMBL" id="JAHKKG010000009">
    <property type="protein sequence ID" value="MBU2667502.1"/>
    <property type="molecule type" value="Genomic_DNA"/>
</dbReference>
<dbReference type="InterPro" id="IPR043129">
    <property type="entry name" value="ATPase_NBD"/>
</dbReference>
<reference evidence="2 3" key="1">
    <citation type="submission" date="2021-06" db="EMBL/GenBank/DDBJ databases">
        <title>Actinoplanes lichenicola sp. nov., and Actinoplanes ovalisporus sp. nov., isolated from lichen in Thailand.</title>
        <authorList>
            <person name="Saeng-In P."/>
            <person name="Kanchanasin P."/>
            <person name="Yuki M."/>
            <person name="Kudo T."/>
            <person name="Ohkuma M."/>
            <person name="Phongsopitanun W."/>
            <person name="Tanasupawat S."/>
        </authorList>
    </citation>
    <scope>NUCLEOTIDE SEQUENCE [LARGE SCALE GENOMIC DNA]</scope>
    <source>
        <strain evidence="2 3">NBRC 110975</strain>
    </source>
</reference>